<feature type="non-terminal residue" evidence="1">
    <location>
        <position position="47"/>
    </location>
</feature>
<reference evidence="1" key="1">
    <citation type="submission" date="2021-06" db="EMBL/GenBank/DDBJ databases">
        <authorList>
            <person name="Kallberg Y."/>
            <person name="Tangrot J."/>
            <person name="Rosling A."/>
        </authorList>
    </citation>
    <scope>NUCLEOTIDE SEQUENCE</scope>
    <source>
        <strain evidence="1">MT106</strain>
    </source>
</reference>
<evidence type="ECO:0000313" key="2">
    <source>
        <dbReference type="Proteomes" id="UP000789831"/>
    </source>
</evidence>
<protein>
    <submittedName>
        <fullName evidence="1">12278_t:CDS:1</fullName>
    </submittedName>
</protein>
<evidence type="ECO:0000313" key="1">
    <source>
        <dbReference type="EMBL" id="CAG8665357.1"/>
    </source>
</evidence>
<dbReference type="AlphaFoldDB" id="A0A9N9E9V7"/>
<name>A0A9N9E9V7_9GLOM</name>
<comment type="caution">
    <text evidence="1">The sequence shown here is derived from an EMBL/GenBank/DDBJ whole genome shotgun (WGS) entry which is preliminary data.</text>
</comment>
<proteinExistence type="predicted"/>
<sequence length="47" mass="5428">HLDGTDIDRYGRNCQIFVYIRVVKEFDIGIGIDFQSKIDSRALEVVL</sequence>
<accession>A0A9N9E9V7</accession>
<keyword evidence="2" id="KW-1185">Reference proteome</keyword>
<organism evidence="1 2">
    <name type="scientific">Ambispora gerdemannii</name>
    <dbReference type="NCBI Taxonomy" id="144530"/>
    <lineage>
        <taxon>Eukaryota</taxon>
        <taxon>Fungi</taxon>
        <taxon>Fungi incertae sedis</taxon>
        <taxon>Mucoromycota</taxon>
        <taxon>Glomeromycotina</taxon>
        <taxon>Glomeromycetes</taxon>
        <taxon>Archaeosporales</taxon>
        <taxon>Ambisporaceae</taxon>
        <taxon>Ambispora</taxon>
    </lineage>
</organism>
<dbReference type="EMBL" id="CAJVPL010006640">
    <property type="protein sequence ID" value="CAG8665357.1"/>
    <property type="molecule type" value="Genomic_DNA"/>
</dbReference>
<dbReference type="Proteomes" id="UP000789831">
    <property type="component" value="Unassembled WGS sequence"/>
</dbReference>
<gene>
    <name evidence="1" type="ORF">AGERDE_LOCUS12013</name>
</gene>